<evidence type="ECO:0000256" key="7">
    <source>
        <dbReference type="ARBA" id="ARBA00023014"/>
    </source>
</evidence>
<dbReference type="RefSeq" id="WP_142096290.1">
    <property type="nucleotide sequence ID" value="NZ_VIGH01000002.1"/>
</dbReference>
<dbReference type="InterPro" id="IPR015424">
    <property type="entry name" value="PyrdxlP-dep_Trfase"/>
</dbReference>
<name>A0A541BPI1_9NOCA</name>
<accession>A0A541BPI1</accession>
<keyword evidence="6" id="KW-0408">Iron</keyword>
<dbReference type="PANTHER" id="PTHR11601:SF34">
    <property type="entry name" value="CYSTEINE DESULFURASE"/>
    <property type="match status" value="1"/>
</dbReference>
<gene>
    <name evidence="10" type="ORF">FK531_06095</name>
</gene>
<keyword evidence="11" id="KW-1185">Reference proteome</keyword>
<dbReference type="Gene3D" id="3.40.640.10">
    <property type="entry name" value="Type I PLP-dependent aspartate aminotransferase-like (Major domain)"/>
    <property type="match status" value="1"/>
</dbReference>
<dbReference type="Pfam" id="PF00266">
    <property type="entry name" value="Aminotran_5"/>
    <property type="match status" value="1"/>
</dbReference>
<dbReference type="InterPro" id="IPR000192">
    <property type="entry name" value="Aminotrans_V_dom"/>
</dbReference>
<dbReference type="GO" id="GO:0031071">
    <property type="term" value="F:cysteine desulfurase activity"/>
    <property type="evidence" value="ECO:0007669"/>
    <property type="project" value="UniProtKB-EC"/>
</dbReference>
<keyword evidence="7" id="KW-0411">Iron-sulfur</keyword>
<dbReference type="GO" id="GO:0051536">
    <property type="term" value="F:iron-sulfur cluster binding"/>
    <property type="evidence" value="ECO:0007669"/>
    <property type="project" value="UniProtKB-KW"/>
</dbReference>
<dbReference type="PIRSF" id="PIRSF005572">
    <property type="entry name" value="NifS"/>
    <property type="match status" value="1"/>
</dbReference>
<comment type="similarity">
    <text evidence="2">Belongs to the class-V pyridoxal-phosphate-dependent aminotransferase family. NifS/IscS subfamily.</text>
</comment>
<dbReference type="SUPFAM" id="SSF53383">
    <property type="entry name" value="PLP-dependent transferases"/>
    <property type="match status" value="1"/>
</dbReference>
<evidence type="ECO:0000259" key="9">
    <source>
        <dbReference type="Pfam" id="PF00266"/>
    </source>
</evidence>
<dbReference type="Gene3D" id="3.90.1150.10">
    <property type="entry name" value="Aspartate Aminotransferase, domain 1"/>
    <property type="match status" value="1"/>
</dbReference>
<dbReference type="InterPro" id="IPR016454">
    <property type="entry name" value="Cysteine_dSase"/>
</dbReference>
<evidence type="ECO:0000256" key="1">
    <source>
        <dbReference type="ARBA" id="ARBA00001933"/>
    </source>
</evidence>
<dbReference type="InterPro" id="IPR015421">
    <property type="entry name" value="PyrdxlP-dep_Trfase_major"/>
</dbReference>
<dbReference type="Proteomes" id="UP000316256">
    <property type="component" value="Unassembled WGS sequence"/>
</dbReference>
<evidence type="ECO:0000256" key="5">
    <source>
        <dbReference type="ARBA" id="ARBA00022898"/>
    </source>
</evidence>
<comment type="catalytic activity">
    <reaction evidence="8">
        <text>(sulfur carrier)-H + L-cysteine = (sulfur carrier)-SH + L-alanine</text>
        <dbReference type="Rhea" id="RHEA:43892"/>
        <dbReference type="Rhea" id="RHEA-COMP:14737"/>
        <dbReference type="Rhea" id="RHEA-COMP:14739"/>
        <dbReference type="ChEBI" id="CHEBI:29917"/>
        <dbReference type="ChEBI" id="CHEBI:35235"/>
        <dbReference type="ChEBI" id="CHEBI:57972"/>
        <dbReference type="ChEBI" id="CHEBI:64428"/>
        <dbReference type="EC" id="2.8.1.7"/>
    </reaction>
</comment>
<dbReference type="OrthoDB" id="9808002at2"/>
<evidence type="ECO:0000256" key="3">
    <source>
        <dbReference type="ARBA" id="ARBA00022679"/>
    </source>
</evidence>
<reference evidence="10 11" key="1">
    <citation type="submission" date="2019-06" db="EMBL/GenBank/DDBJ databases">
        <title>Rhodococcus spaelei sp. nov., isolated from a cave.</title>
        <authorList>
            <person name="Lee S.D."/>
        </authorList>
    </citation>
    <scope>NUCLEOTIDE SEQUENCE [LARGE SCALE GENOMIC DNA]</scope>
    <source>
        <strain evidence="10 11">C9-5</strain>
    </source>
</reference>
<dbReference type="InterPro" id="IPR015422">
    <property type="entry name" value="PyrdxlP-dep_Trfase_small"/>
</dbReference>
<protein>
    <submittedName>
        <fullName evidence="10">Cysteine desulfurase</fullName>
    </submittedName>
</protein>
<comment type="caution">
    <text evidence="10">The sequence shown here is derived from an EMBL/GenBank/DDBJ whole genome shotgun (WGS) entry which is preliminary data.</text>
</comment>
<evidence type="ECO:0000313" key="10">
    <source>
        <dbReference type="EMBL" id="TQF74212.1"/>
    </source>
</evidence>
<dbReference type="EMBL" id="VIGH01000002">
    <property type="protein sequence ID" value="TQF74212.1"/>
    <property type="molecule type" value="Genomic_DNA"/>
</dbReference>
<sequence>MPHPDHDADVAFRPDGGGRPVYLDYQATTPVDPRVVDAMLPYLTTEFGNPSSGHCYGRAARAGVDRARREVAELIGADPAEIVFTASGTESNHLALTGTAQAVRAAGGGNHIVISAIEHPATQETCDRLGRDGFEITHVPVGPDGRVDPRLFAATLRPETILASIMLANNEIGTIQPLEQLSAITRDRGIVLHSDAAQGPATIDVDVDALGVDLLTVVGHKMYAPKGVAALYVRSRAPRPQPQLVGGGQERGLRASTENVPGIVALGAAAGIARQEQPADAARILDLRVRLLDGLADAMPDLTVNGSLTHRIPGNLNLTIPGVTAAELMTKAPGLAFSAGSACHTGDPAPSPVLAAIGLTGEEAAHTVRLGIGRYTTSADITAAITELSAAARR</sequence>
<evidence type="ECO:0000313" key="11">
    <source>
        <dbReference type="Proteomes" id="UP000316256"/>
    </source>
</evidence>
<proteinExistence type="inferred from homology"/>
<evidence type="ECO:0000256" key="6">
    <source>
        <dbReference type="ARBA" id="ARBA00023004"/>
    </source>
</evidence>
<evidence type="ECO:0000256" key="8">
    <source>
        <dbReference type="ARBA" id="ARBA00050776"/>
    </source>
</evidence>
<keyword evidence="4" id="KW-0479">Metal-binding</keyword>
<dbReference type="PANTHER" id="PTHR11601">
    <property type="entry name" value="CYSTEINE DESULFURYLASE FAMILY MEMBER"/>
    <property type="match status" value="1"/>
</dbReference>
<evidence type="ECO:0000256" key="2">
    <source>
        <dbReference type="ARBA" id="ARBA00006490"/>
    </source>
</evidence>
<dbReference type="GO" id="GO:0046872">
    <property type="term" value="F:metal ion binding"/>
    <property type="evidence" value="ECO:0007669"/>
    <property type="project" value="UniProtKB-KW"/>
</dbReference>
<dbReference type="Gene3D" id="1.10.260.50">
    <property type="match status" value="1"/>
</dbReference>
<evidence type="ECO:0000256" key="4">
    <source>
        <dbReference type="ARBA" id="ARBA00022723"/>
    </source>
</evidence>
<dbReference type="AlphaFoldDB" id="A0A541BPI1"/>
<keyword evidence="3" id="KW-0808">Transferase</keyword>
<organism evidence="10 11">
    <name type="scientific">Rhodococcus spelaei</name>
    <dbReference type="NCBI Taxonomy" id="2546320"/>
    <lineage>
        <taxon>Bacteria</taxon>
        <taxon>Bacillati</taxon>
        <taxon>Actinomycetota</taxon>
        <taxon>Actinomycetes</taxon>
        <taxon>Mycobacteriales</taxon>
        <taxon>Nocardiaceae</taxon>
        <taxon>Rhodococcus</taxon>
    </lineage>
</organism>
<comment type="cofactor">
    <cofactor evidence="1">
        <name>pyridoxal 5'-phosphate</name>
        <dbReference type="ChEBI" id="CHEBI:597326"/>
    </cofactor>
</comment>
<feature type="domain" description="Aminotransferase class V" evidence="9">
    <location>
        <begin position="21"/>
        <end position="382"/>
    </location>
</feature>
<keyword evidence="5" id="KW-0663">Pyridoxal phosphate</keyword>